<keyword evidence="2" id="KW-1185">Reference proteome</keyword>
<proteinExistence type="predicted"/>
<sequence>MDDAVTAELEEWDLQDLIDVFVASDEYKTLEDSVSNKSNPKKADTQNVEDESDESNDSNTKESSESDASKSVPFATNAFWKRASLKHGNRFVVPLNFFCDEADMGDPLGTHAGVNTILCAYLTIPCLPPHFTSRLYTIFLCLLCYANDRKVFGNQAIFQNLITEINLLKQNGDSLGINGIFGFVECFVVWFFCRICKVDKETCNVHYVNVRHESHVYIMHNHWEGVVPNDLAKHTFIIELKIFNLEILNKRISTFDYGKYESKVPEIKFDHLKNKQLRLPAAESATFCRCFVLLVSGLMPKDNEKAQKVWQLYIFLGEVSDIISSPRMSSSYPDLL</sequence>
<protein>
    <submittedName>
        <fullName evidence="1">Uncharacterized protein</fullName>
    </submittedName>
</protein>
<evidence type="ECO:0000313" key="1">
    <source>
        <dbReference type="EMBL" id="KAJ8675915.1"/>
    </source>
</evidence>
<evidence type="ECO:0000313" key="2">
    <source>
        <dbReference type="Proteomes" id="UP001239111"/>
    </source>
</evidence>
<comment type="caution">
    <text evidence="1">The sequence shown here is derived from an EMBL/GenBank/DDBJ whole genome shotgun (WGS) entry which is preliminary data.</text>
</comment>
<organism evidence="1 2">
    <name type="scientific">Eretmocerus hayati</name>
    <dbReference type="NCBI Taxonomy" id="131215"/>
    <lineage>
        <taxon>Eukaryota</taxon>
        <taxon>Metazoa</taxon>
        <taxon>Ecdysozoa</taxon>
        <taxon>Arthropoda</taxon>
        <taxon>Hexapoda</taxon>
        <taxon>Insecta</taxon>
        <taxon>Pterygota</taxon>
        <taxon>Neoptera</taxon>
        <taxon>Endopterygota</taxon>
        <taxon>Hymenoptera</taxon>
        <taxon>Apocrita</taxon>
        <taxon>Proctotrupomorpha</taxon>
        <taxon>Chalcidoidea</taxon>
        <taxon>Aphelinidae</taxon>
        <taxon>Aphelininae</taxon>
        <taxon>Eretmocerus</taxon>
    </lineage>
</organism>
<reference evidence="1" key="1">
    <citation type="submission" date="2023-04" db="EMBL/GenBank/DDBJ databases">
        <title>A chromosome-level genome assembly of the parasitoid wasp Eretmocerus hayati.</title>
        <authorList>
            <person name="Zhong Y."/>
            <person name="Liu S."/>
            <person name="Liu Y."/>
        </authorList>
    </citation>
    <scope>NUCLEOTIDE SEQUENCE</scope>
    <source>
        <strain evidence="1">ZJU_SS_LIU_2023</strain>
    </source>
</reference>
<gene>
    <name evidence="1" type="ORF">QAD02_011701</name>
</gene>
<accession>A0ACC2P2C4</accession>
<dbReference type="Proteomes" id="UP001239111">
    <property type="component" value="Chromosome 2"/>
</dbReference>
<dbReference type="EMBL" id="CM056742">
    <property type="protein sequence ID" value="KAJ8675915.1"/>
    <property type="molecule type" value="Genomic_DNA"/>
</dbReference>
<name>A0ACC2P2C4_9HYME</name>